<reference evidence="2" key="1">
    <citation type="submission" date="2019-10" db="EMBL/GenBank/DDBJ databases">
        <title>Lacipirellula parvula gen. nov., sp. nov., representing a lineage of planctomycetes widespread in freshwater anoxic habitats, and description of the family Lacipirellulaceae.</title>
        <authorList>
            <person name="Dedysh S.N."/>
            <person name="Kulichevskaya I.S."/>
            <person name="Beletsky A.V."/>
            <person name="Rakitin A.L."/>
            <person name="Mardanov A.V."/>
            <person name="Ivanova A.A."/>
            <person name="Saltykova V.X."/>
            <person name="Rijpstra W.I.C."/>
            <person name="Sinninghe Damste J.S."/>
            <person name="Ravin N.V."/>
        </authorList>
    </citation>
    <scope>NUCLEOTIDE SEQUENCE [LARGE SCALE GENOMIC DNA]</scope>
    <source>
        <strain evidence="2">PX69</strain>
    </source>
</reference>
<evidence type="ECO:0000313" key="2">
    <source>
        <dbReference type="Proteomes" id="UP000326837"/>
    </source>
</evidence>
<dbReference type="InterPro" id="IPR011990">
    <property type="entry name" value="TPR-like_helical_dom_sf"/>
</dbReference>
<evidence type="ECO:0008006" key="3">
    <source>
        <dbReference type="Google" id="ProtNLM"/>
    </source>
</evidence>
<dbReference type="Proteomes" id="UP000326837">
    <property type="component" value="Chromosome"/>
</dbReference>
<proteinExistence type="predicted"/>
<accession>A0A5K7XDG1</accession>
<dbReference type="Gene3D" id="1.25.40.10">
    <property type="entry name" value="Tetratricopeptide repeat domain"/>
    <property type="match status" value="2"/>
</dbReference>
<dbReference type="KEGG" id="lpav:PLANPX_4130"/>
<dbReference type="RefSeq" id="WP_152100079.1">
    <property type="nucleotide sequence ID" value="NZ_AP021861.1"/>
</dbReference>
<dbReference type="EMBL" id="AP021861">
    <property type="protein sequence ID" value="BBO34518.1"/>
    <property type="molecule type" value="Genomic_DNA"/>
</dbReference>
<organism evidence="1 2">
    <name type="scientific">Lacipirellula parvula</name>
    <dbReference type="NCBI Taxonomy" id="2650471"/>
    <lineage>
        <taxon>Bacteria</taxon>
        <taxon>Pseudomonadati</taxon>
        <taxon>Planctomycetota</taxon>
        <taxon>Planctomycetia</taxon>
        <taxon>Pirellulales</taxon>
        <taxon>Lacipirellulaceae</taxon>
        <taxon>Lacipirellula</taxon>
    </lineage>
</organism>
<gene>
    <name evidence="1" type="ORF">PLANPX_4130</name>
</gene>
<name>A0A5K7XDG1_9BACT</name>
<protein>
    <recommendedName>
        <fullName evidence="3">Tetratricopeptide repeat protein</fullName>
    </recommendedName>
</protein>
<evidence type="ECO:0000313" key="1">
    <source>
        <dbReference type="EMBL" id="BBO34518.1"/>
    </source>
</evidence>
<sequence>MRVSLWTCLGVAALHAADRAAYGADSNAAFLKALRDRGWDDTAVEYLEWVEASPLATPEFTGNLAFQRASSLVSQARQSRDRSERERLLNQAAADFEAFAAKQEDPPLAIDALRQAANIYAEQALVAIAESRQLGPDANAERDALVAKAGTLFGKATDDVTQVVDVTTKEIAALPKAAEIQSDPAAKAKRDQLRDRQVEARFLRARLAFEGAATLDRDSADFAKQLNAASKQFGELIEEYRKSLVGMSSRFFQGRCAQELGEYEKALSCYEDITRGDATSAEARRLTARAHRYRTETLLELGKTDEAIKRSDEWLRQSPPAERQQPEWIEAGYRLADALQAKIAEGKLSDGDAKKMEAHARSLVREAALRPNEFRQQAQVAMATGSAGGASGGDAKTFEEAFTAGKAAIDLWNSANLAAKQARESNPDAAGGLLEQAATNRNEARRMLEKAVSLADAETPIDQLNTVRYFLSVLYWEEKQYQEAAVLAEFLVMRYPESDYAASAAKVALAAYEALAMEAKSAAGSQADAVSYEALKLIQLAEVVATRWPESTEASSATNALIQTALRENRLAEAEALLERLPAESRGPAQLSLGAGLWTQYLRATSANREAPAAEVLAIREKAGKLLGDGYAAAKTKGAPSASSAAGILYLAQFLLANGDAEQAIAVLEDANVGPLTLLGKGAEAAKNPQFVLETYKAALRAYLSANQPDRDKAKQMMEALDKAVGADDAGKLTDVYLGLGVQLQRQMKELTTMGQPDKAAQIATAFGDVLQRISARPDANDWRVRGWIAQTNLQLGQELTRDEAKPYLDRARSAFEAMLKAAAEDPKYAPSPAAVLSVRMQLAQCLLAAGEQTAAVEQFGAILKENPNVLDLQKSAAVALQQLGVQKQDLAAFNRSIQGDLPQKDGRNLIWGWQRISSVANAARMQQAKVSPVTEESRQRTLRFENLFYEARYNVAKSRYLAGKIAEPAKRREQLEAAKTNIEQMAKLYPGLGGPAWKPLFDELLKQVNQELTEKPTEKS</sequence>
<keyword evidence="2" id="KW-1185">Reference proteome</keyword>
<dbReference type="AlphaFoldDB" id="A0A5K7XDG1"/>
<dbReference type="SUPFAM" id="SSF48452">
    <property type="entry name" value="TPR-like"/>
    <property type="match status" value="2"/>
</dbReference>